<dbReference type="EMBL" id="CP039287">
    <property type="protein sequence ID" value="QCC00675.1"/>
    <property type="molecule type" value="Genomic_DNA"/>
</dbReference>
<dbReference type="InterPro" id="IPR052344">
    <property type="entry name" value="Transposase-related"/>
</dbReference>
<dbReference type="AlphaFoldDB" id="A0AAE5ZCD8"/>
<feature type="region of interest" description="Disordered" evidence="1">
    <location>
        <begin position="151"/>
        <end position="176"/>
    </location>
</feature>
<dbReference type="PANTHER" id="PTHR33678:SF1">
    <property type="entry name" value="BLL1576 PROTEIN"/>
    <property type="match status" value="1"/>
</dbReference>
<evidence type="ECO:0000259" key="2">
    <source>
        <dbReference type="Pfam" id="PF03050"/>
    </source>
</evidence>
<protein>
    <recommendedName>
        <fullName evidence="2">Transposase IS66 central domain-containing protein</fullName>
    </recommendedName>
</protein>
<evidence type="ECO:0000313" key="3">
    <source>
        <dbReference type="EMBL" id="QCC00675.1"/>
    </source>
</evidence>
<dbReference type="Pfam" id="PF03050">
    <property type="entry name" value="DDE_Tnp_IS66"/>
    <property type="match status" value="1"/>
</dbReference>
<dbReference type="PANTHER" id="PTHR33678">
    <property type="entry name" value="BLL1576 PROTEIN"/>
    <property type="match status" value="1"/>
</dbReference>
<name>A0AAE5ZCD8_CUPNH</name>
<evidence type="ECO:0000313" key="4">
    <source>
        <dbReference type="Proteomes" id="UP000296079"/>
    </source>
</evidence>
<dbReference type="Proteomes" id="UP000296079">
    <property type="component" value="Chromosome 1"/>
</dbReference>
<feature type="domain" description="Transposase IS66 central" evidence="2">
    <location>
        <begin position="9"/>
        <end position="148"/>
    </location>
</feature>
<gene>
    <name evidence="3" type="ORF">E6A55_08540</name>
</gene>
<sequence length="226" mass="25124">MRAWACTCQGATLCEWKLASAELLAKLLPPLRNHVQQAPRLHLDDTTLPLLERRRATTRQAHLWGYLVAGLRQENGLWVDHQPAVLFEFAESRAGAHPLNFLRDYHGYLQAAAYSGHDALCRTGRIIEGGCWAHCRRRFFEIAKAQKTPGLAARGHWRGSPSCMPSKPASSTGHRSTSWRCARPRPCRCCRSSISGCRVTPMACWPGIVAQWHAQGPGLTYSAESG</sequence>
<accession>A0AAE5ZCD8</accession>
<evidence type="ECO:0000256" key="1">
    <source>
        <dbReference type="SAM" id="MobiDB-lite"/>
    </source>
</evidence>
<organism evidence="3 4">
    <name type="scientific">Cupriavidus necator (strain ATCC 17699 / DSM 428 / KCTC 22496 / NCIMB 10442 / H16 / Stanier 337)</name>
    <name type="common">Ralstonia eutropha</name>
    <dbReference type="NCBI Taxonomy" id="381666"/>
    <lineage>
        <taxon>Bacteria</taxon>
        <taxon>Pseudomonadati</taxon>
        <taxon>Pseudomonadota</taxon>
        <taxon>Betaproteobacteria</taxon>
        <taxon>Burkholderiales</taxon>
        <taxon>Burkholderiaceae</taxon>
        <taxon>Cupriavidus</taxon>
    </lineage>
</organism>
<reference evidence="3 4" key="1">
    <citation type="submission" date="2019-04" db="EMBL/GenBank/DDBJ databases">
        <title>Long-read de novo sequencing of Cupriavidus necator H16.</title>
        <authorList>
            <person name="Little G.T."/>
            <person name="Ehsaan M."/>
            <person name="Arenas-Lopez C."/>
            <person name="Jawed K."/>
            <person name="Winzer K."/>
            <person name="Kovacs K."/>
            <person name="Malys N."/>
            <person name="Minton N.P."/>
        </authorList>
    </citation>
    <scope>NUCLEOTIDE SEQUENCE [LARGE SCALE GENOMIC DNA]</scope>
    <source>
        <strain evidence="3 4">H16</strain>
    </source>
</reference>
<proteinExistence type="predicted"/>
<dbReference type="InterPro" id="IPR004291">
    <property type="entry name" value="Transposase_IS66_central"/>
</dbReference>